<organism evidence="13 14">
    <name type="scientific">Neocucurbitaria cava</name>
    <dbReference type="NCBI Taxonomy" id="798079"/>
    <lineage>
        <taxon>Eukaryota</taxon>
        <taxon>Fungi</taxon>
        <taxon>Dikarya</taxon>
        <taxon>Ascomycota</taxon>
        <taxon>Pezizomycotina</taxon>
        <taxon>Dothideomycetes</taxon>
        <taxon>Pleosporomycetidae</taxon>
        <taxon>Pleosporales</taxon>
        <taxon>Pleosporineae</taxon>
        <taxon>Cucurbitariaceae</taxon>
        <taxon>Neocucurbitaria</taxon>
    </lineage>
</organism>
<reference evidence="13" key="1">
    <citation type="submission" date="2022-10" db="EMBL/GenBank/DDBJ databases">
        <title>Tapping the CABI collections for fungal endophytes: first genome assemblies for Collariella, Neodidymelliopsis, Ascochyta clinopodiicola, Didymella pomorum, Didymosphaeria variabile, Neocosmospora piperis and Neocucurbitaria cava.</title>
        <authorList>
            <person name="Hill R."/>
        </authorList>
    </citation>
    <scope>NUCLEOTIDE SEQUENCE</scope>
    <source>
        <strain evidence="13">IMI 356814</strain>
    </source>
</reference>
<evidence type="ECO:0000256" key="3">
    <source>
        <dbReference type="ARBA" id="ARBA00011837"/>
    </source>
</evidence>
<dbReference type="GO" id="GO:0006357">
    <property type="term" value="P:regulation of transcription by RNA polymerase II"/>
    <property type="evidence" value="ECO:0007669"/>
    <property type="project" value="TreeGrafter"/>
</dbReference>
<protein>
    <recommendedName>
        <fullName evidence="4 10">Mediator of RNA polymerase II transcription subunit 21</fullName>
    </recommendedName>
</protein>
<dbReference type="OrthoDB" id="526653at2759"/>
<keyword evidence="11" id="KW-0175">Coiled coil</keyword>
<keyword evidence="14" id="KW-1185">Reference proteome</keyword>
<comment type="similarity">
    <text evidence="2 10">Belongs to the Mediator complex subunit 21 family.</text>
</comment>
<keyword evidence="6 10" id="KW-0010">Activator</keyword>
<evidence type="ECO:0000256" key="6">
    <source>
        <dbReference type="ARBA" id="ARBA00023159"/>
    </source>
</evidence>
<evidence type="ECO:0000256" key="9">
    <source>
        <dbReference type="ARBA" id="ARBA00025687"/>
    </source>
</evidence>
<evidence type="ECO:0000256" key="10">
    <source>
        <dbReference type="RuleBase" id="RU366036"/>
    </source>
</evidence>
<comment type="subunit">
    <text evidence="3 10">Component of the Mediator complex.</text>
</comment>
<comment type="caution">
    <text evidence="13">The sequence shown here is derived from an EMBL/GenBank/DDBJ whole genome shotgun (WGS) entry which is preliminary data.</text>
</comment>
<dbReference type="GO" id="GO:0016592">
    <property type="term" value="C:mediator complex"/>
    <property type="evidence" value="ECO:0007669"/>
    <property type="project" value="UniProtKB-UniRule"/>
</dbReference>
<dbReference type="EMBL" id="JAPEUY010000017">
    <property type="protein sequence ID" value="KAJ4364555.1"/>
    <property type="molecule type" value="Genomic_DNA"/>
</dbReference>
<dbReference type="InterPro" id="IPR037212">
    <property type="entry name" value="Med7/Med21-like"/>
</dbReference>
<dbReference type="GO" id="GO:0003712">
    <property type="term" value="F:transcription coregulator activity"/>
    <property type="evidence" value="ECO:0007669"/>
    <property type="project" value="TreeGrafter"/>
</dbReference>
<name>A0A9W8Y3F1_9PLEO</name>
<gene>
    <name evidence="13" type="primary">SRB7</name>
    <name evidence="13" type="ORF">N0V83_009151</name>
</gene>
<dbReference type="InterPro" id="IPR021384">
    <property type="entry name" value="Mediator_Med21"/>
</dbReference>
<comment type="subcellular location">
    <subcellularLocation>
        <location evidence="1 10">Nucleus</location>
    </subcellularLocation>
</comment>
<comment type="function">
    <text evidence="9 10">Component of the Mediator complex, a coactivator involved in the regulated transcription of nearly all RNA polymerase II-dependent genes. Mediator functions as a bridge to convey information from gene-specific regulatory proteins to the basal RNA polymerase II transcription machinery. Mediator is recruited to promoters by direct interactions with regulatory proteins and serves as a scaffold for the assembly of a functional preinitiation complex with RNA polymerase II and the general transcription factors.</text>
</comment>
<proteinExistence type="inferred from homology"/>
<feature type="coiled-coil region" evidence="11">
    <location>
        <begin position="109"/>
        <end position="139"/>
    </location>
</feature>
<dbReference type="Pfam" id="PF11221">
    <property type="entry name" value="Med21"/>
    <property type="match status" value="1"/>
</dbReference>
<keyword evidence="8 10" id="KW-0539">Nucleus</keyword>
<dbReference type="Proteomes" id="UP001140560">
    <property type="component" value="Unassembled WGS sequence"/>
</dbReference>
<dbReference type="Gene3D" id="6.10.280.10">
    <property type="entry name" value="Mediator complex, subunit Med21"/>
    <property type="match status" value="1"/>
</dbReference>
<evidence type="ECO:0000256" key="11">
    <source>
        <dbReference type="SAM" id="Coils"/>
    </source>
</evidence>
<evidence type="ECO:0000256" key="2">
    <source>
        <dbReference type="ARBA" id="ARBA00005770"/>
    </source>
</evidence>
<dbReference type="PANTHER" id="PTHR13381">
    <property type="entry name" value="RNA POLYMERASE II HOLOENZYME COMPONENT SRB7"/>
    <property type="match status" value="1"/>
</dbReference>
<evidence type="ECO:0000256" key="1">
    <source>
        <dbReference type="ARBA" id="ARBA00004123"/>
    </source>
</evidence>
<keyword evidence="7 10" id="KW-0804">Transcription</keyword>
<feature type="region of interest" description="Disordered" evidence="12">
    <location>
        <begin position="27"/>
        <end position="79"/>
    </location>
</feature>
<feature type="compositionally biased region" description="Polar residues" evidence="12">
    <location>
        <begin position="53"/>
        <end position="68"/>
    </location>
</feature>
<evidence type="ECO:0000256" key="4">
    <source>
        <dbReference type="ARBA" id="ARBA00019691"/>
    </source>
</evidence>
<evidence type="ECO:0000256" key="12">
    <source>
        <dbReference type="SAM" id="MobiDB-lite"/>
    </source>
</evidence>
<evidence type="ECO:0000256" key="8">
    <source>
        <dbReference type="ARBA" id="ARBA00023242"/>
    </source>
</evidence>
<dbReference type="PANTHER" id="PTHR13381:SF0">
    <property type="entry name" value="MEDIATOR OF RNA POLYMERASE II TRANSCRIPTION SUBUNIT 21"/>
    <property type="match status" value="1"/>
</dbReference>
<dbReference type="SUPFAM" id="SSF140718">
    <property type="entry name" value="Mediator hinge subcomplex-like"/>
    <property type="match status" value="1"/>
</dbReference>
<keyword evidence="5 10" id="KW-0805">Transcription regulation</keyword>
<evidence type="ECO:0000256" key="5">
    <source>
        <dbReference type="ARBA" id="ARBA00023015"/>
    </source>
</evidence>
<dbReference type="AlphaFoldDB" id="A0A9W8Y3F1"/>
<sequence>MGDILTQIQDDLDMLLNMMSRDLAHIRESAPPGVPPGQQRLESFAELEARNAAENSQSSSNPTQQAAPNGTPAPPSQEQFQADIKERAADMVLKFSAIEKMIASLPGLKSSEQEQIERMKELEGQLEELEGERVGAVKEKERLLGMVEEKIMGVGRVR</sequence>
<evidence type="ECO:0000313" key="14">
    <source>
        <dbReference type="Proteomes" id="UP001140560"/>
    </source>
</evidence>
<accession>A0A9W8Y3F1</accession>
<evidence type="ECO:0000313" key="13">
    <source>
        <dbReference type="EMBL" id="KAJ4364555.1"/>
    </source>
</evidence>
<evidence type="ECO:0000256" key="7">
    <source>
        <dbReference type="ARBA" id="ARBA00023163"/>
    </source>
</evidence>